<dbReference type="Proteomes" id="UP000228531">
    <property type="component" value="Unassembled WGS sequence"/>
</dbReference>
<gene>
    <name evidence="2" type="ORF">BC777_1011</name>
</gene>
<accession>A0A2M8WMK4</accession>
<dbReference type="AlphaFoldDB" id="A0A2M8WMK4"/>
<keyword evidence="1" id="KW-0812">Transmembrane</keyword>
<evidence type="ECO:0000313" key="2">
    <source>
        <dbReference type="EMBL" id="PJI92167.1"/>
    </source>
</evidence>
<dbReference type="RefSeq" id="WP_100367016.1">
    <property type="nucleotide sequence ID" value="NZ_PGTY01000001.1"/>
</dbReference>
<keyword evidence="1" id="KW-1133">Transmembrane helix</keyword>
<sequence length="196" mass="21010">MTDMNATTADFSTVSARISPFGVEDVFWGYKIGSGHGVPLSVMAGQAICFFFGVCLMTATFGLLLLPALFFDGGVGIMRLGAATLMGAAAFYLLWFASRGTLPEIHIDTRQNEIRQVVCNRSGKPTTVATYTFDEIGGIFLEPDTQTGQSLLLLGYLDTDQTIAVATGTEAQLLPLRDRLARDLLGADVMLRAEAA</sequence>
<keyword evidence="1" id="KW-0472">Membrane</keyword>
<reference evidence="2 3" key="1">
    <citation type="submission" date="2017-11" db="EMBL/GenBank/DDBJ databases">
        <title>Genomic Encyclopedia of Archaeal and Bacterial Type Strains, Phase II (KMG-II): From Individual Species to Whole Genera.</title>
        <authorList>
            <person name="Goeker M."/>
        </authorList>
    </citation>
    <scope>NUCLEOTIDE SEQUENCE [LARGE SCALE GENOMIC DNA]</scope>
    <source>
        <strain evidence="2 3">DSM 29128</strain>
    </source>
</reference>
<evidence type="ECO:0000313" key="3">
    <source>
        <dbReference type="Proteomes" id="UP000228531"/>
    </source>
</evidence>
<keyword evidence="3" id="KW-1185">Reference proteome</keyword>
<name>A0A2M8WMK4_9RHOB</name>
<comment type="caution">
    <text evidence="2">The sequence shown here is derived from an EMBL/GenBank/DDBJ whole genome shotgun (WGS) entry which is preliminary data.</text>
</comment>
<protein>
    <submittedName>
        <fullName evidence="2">Uncharacterized protein</fullName>
    </submittedName>
</protein>
<feature type="transmembrane region" description="Helical" evidence="1">
    <location>
        <begin position="77"/>
        <end position="97"/>
    </location>
</feature>
<feature type="transmembrane region" description="Helical" evidence="1">
    <location>
        <begin position="48"/>
        <end position="71"/>
    </location>
</feature>
<dbReference type="EMBL" id="PGTY01000001">
    <property type="protein sequence ID" value="PJI92167.1"/>
    <property type="molecule type" value="Genomic_DNA"/>
</dbReference>
<proteinExistence type="predicted"/>
<dbReference type="OrthoDB" id="7867991at2"/>
<evidence type="ECO:0000256" key="1">
    <source>
        <dbReference type="SAM" id="Phobius"/>
    </source>
</evidence>
<organism evidence="2 3">
    <name type="scientific">Yoonia maricola</name>
    <dbReference type="NCBI Taxonomy" id="420999"/>
    <lineage>
        <taxon>Bacteria</taxon>
        <taxon>Pseudomonadati</taxon>
        <taxon>Pseudomonadota</taxon>
        <taxon>Alphaproteobacteria</taxon>
        <taxon>Rhodobacterales</taxon>
        <taxon>Paracoccaceae</taxon>
        <taxon>Yoonia</taxon>
    </lineage>
</organism>